<evidence type="ECO:0000259" key="6">
    <source>
        <dbReference type="Pfam" id="PF00126"/>
    </source>
</evidence>
<evidence type="ECO:0000256" key="3">
    <source>
        <dbReference type="ARBA" id="ARBA00022505"/>
    </source>
</evidence>
<dbReference type="SUPFAM" id="SSF50331">
    <property type="entry name" value="MOP-like"/>
    <property type="match status" value="2"/>
</dbReference>
<dbReference type="RefSeq" id="WP_407337746.1">
    <property type="nucleotide sequence ID" value="NZ_CP136862.1"/>
</dbReference>
<name>A0ABZ0HNC7_9HYPH</name>
<dbReference type="Gene3D" id="1.10.10.10">
    <property type="entry name" value="Winged helix-like DNA-binding domain superfamily/Winged helix DNA-binding domain"/>
    <property type="match status" value="1"/>
</dbReference>
<dbReference type="Proteomes" id="UP001626536">
    <property type="component" value="Chromosome"/>
</dbReference>
<feature type="domain" description="HTH lysR-type" evidence="6">
    <location>
        <begin position="29"/>
        <end position="89"/>
    </location>
</feature>
<dbReference type="InterPro" id="IPR016462">
    <property type="entry name" value="ModE"/>
</dbReference>
<dbReference type="InterPro" id="IPR036388">
    <property type="entry name" value="WH-like_DNA-bd_sf"/>
</dbReference>
<dbReference type="EMBL" id="CP136862">
    <property type="protein sequence ID" value="WOJ88311.1"/>
    <property type="molecule type" value="Genomic_DNA"/>
</dbReference>
<accession>A0ABZ0HNC7</accession>
<sequence length="267" mass="28483">MPRTLPGKIDTLLALRADGRLLVGRERVTLLEAVIQHGSITKAAEIAGFSYKTAWDAVNAINNLLPRPAFITHTGGPRGGGAEVTDEGRRLITAFRRLEEKLGRISNAIVEEGLEHEQDLLFWGIGLKLSVRNAFHCQVVEIIPAPVNVEIKLKVTPEIEIASIITNASIAELGLTLGRSVVAMVNASSVMLAPKDEALRISARNKIPGVVVDRADGGIDSEVTVDIGGGKTIISVVTREGAEDLGIAPGVKVWAIFKTSHVILASD</sequence>
<feature type="domain" description="Transport-associated OB type 1" evidence="7">
    <location>
        <begin position="202"/>
        <end position="264"/>
    </location>
</feature>
<evidence type="ECO:0000256" key="1">
    <source>
        <dbReference type="ARBA" id="ARBA00008110"/>
    </source>
</evidence>
<keyword evidence="2 5" id="KW-0813">Transport</keyword>
<dbReference type="Pfam" id="PF00126">
    <property type="entry name" value="HTH_1"/>
    <property type="match status" value="1"/>
</dbReference>
<reference evidence="8 9" key="1">
    <citation type="submission" date="2023-10" db="EMBL/GenBank/DDBJ databases">
        <title>Novel methanotroph of the genus Methylocapsa from a subarctic wetland.</title>
        <authorList>
            <person name="Belova S.E."/>
            <person name="Oshkin I.Y."/>
            <person name="Miroshnikov K."/>
            <person name="Dedysh S.N."/>
        </authorList>
    </citation>
    <scope>NUCLEOTIDE SEQUENCE [LARGE SCALE GENOMIC DNA]</scope>
    <source>
        <strain evidence="8 9">RX1</strain>
    </source>
</reference>
<feature type="domain" description="Transport-associated OB type 1" evidence="7">
    <location>
        <begin position="130"/>
        <end position="192"/>
    </location>
</feature>
<comment type="similarity">
    <text evidence="1 5">Belongs to the ModE family.</text>
</comment>
<dbReference type="InterPro" id="IPR005116">
    <property type="entry name" value="Transp-assoc_OB_typ1"/>
</dbReference>
<dbReference type="PIRSF" id="PIRSF005763">
    <property type="entry name" value="Txn_reg_ModE"/>
    <property type="match status" value="1"/>
</dbReference>
<dbReference type="InterPro" id="IPR000847">
    <property type="entry name" value="LysR_HTH_N"/>
</dbReference>
<keyword evidence="9" id="KW-1185">Reference proteome</keyword>
<dbReference type="InterPro" id="IPR004606">
    <property type="entry name" value="Mop_domain"/>
</dbReference>
<dbReference type="SUPFAM" id="SSF46785">
    <property type="entry name" value="Winged helix' DNA-binding domain"/>
    <property type="match status" value="1"/>
</dbReference>
<dbReference type="NCBIfam" id="TIGR00638">
    <property type="entry name" value="Mop"/>
    <property type="match status" value="2"/>
</dbReference>
<dbReference type="Gene3D" id="2.40.50.100">
    <property type="match status" value="2"/>
</dbReference>
<evidence type="ECO:0000259" key="7">
    <source>
        <dbReference type="Pfam" id="PF03459"/>
    </source>
</evidence>
<dbReference type="Pfam" id="PF03459">
    <property type="entry name" value="TOBE"/>
    <property type="match status" value="2"/>
</dbReference>
<proteinExistence type="inferred from homology"/>
<protein>
    <submittedName>
        <fullName evidence="8">TOBE domain-containing protein</fullName>
    </submittedName>
</protein>
<evidence type="ECO:0000313" key="9">
    <source>
        <dbReference type="Proteomes" id="UP001626536"/>
    </source>
</evidence>
<dbReference type="InterPro" id="IPR008995">
    <property type="entry name" value="Mo/tungstate-bd_C_term_dom"/>
</dbReference>
<evidence type="ECO:0000256" key="4">
    <source>
        <dbReference type="ARBA" id="ARBA00022737"/>
    </source>
</evidence>
<evidence type="ECO:0000256" key="2">
    <source>
        <dbReference type="ARBA" id="ARBA00022448"/>
    </source>
</evidence>
<keyword evidence="3 5" id="KW-0500">Molybdenum</keyword>
<dbReference type="InterPro" id="IPR051815">
    <property type="entry name" value="Molybdate_resp_trans_reg"/>
</dbReference>
<organism evidence="8 9">
    <name type="scientific">Methylocapsa polymorpha</name>
    <dbReference type="NCBI Taxonomy" id="3080828"/>
    <lineage>
        <taxon>Bacteria</taxon>
        <taxon>Pseudomonadati</taxon>
        <taxon>Pseudomonadota</taxon>
        <taxon>Alphaproteobacteria</taxon>
        <taxon>Hyphomicrobiales</taxon>
        <taxon>Beijerinckiaceae</taxon>
        <taxon>Methylocapsa</taxon>
    </lineage>
</organism>
<dbReference type="PANTHER" id="PTHR30432">
    <property type="entry name" value="TRANSCRIPTIONAL REGULATOR MODE"/>
    <property type="match status" value="1"/>
</dbReference>
<keyword evidence="4" id="KW-0677">Repeat</keyword>
<gene>
    <name evidence="8" type="ORF">RZS28_10700</name>
</gene>
<evidence type="ECO:0000256" key="5">
    <source>
        <dbReference type="PIRNR" id="PIRNR005763"/>
    </source>
</evidence>
<dbReference type="PANTHER" id="PTHR30432:SF1">
    <property type="entry name" value="DNA-BINDING TRANSCRIPTIONAL DUAL REGULATOR MODE"/>
    <property type="match status" value="1"/>
</dbReference>
<evidence type="ECO:0000313" key="8">
    <source>
        <dbReference type="EMBL" id="WOJ88311.1"/>
    </source>
</evidence>
<dbReference type="InterPro" id="IPR036390">
    <property type="entry name" value="WH_DNA-bd_sf"/>
</dbReference>